<dbReference type="AlphaFoldDB" id="A0A1M7LYL1"/>
<name>A0A1M7LYL1_9PSED</name>
<organism evidence="2 3">
    <name type="scientific">Pseudomonas asturiensis</name>
    <dbReference type="NCBI Taxonomy" id="1190415"/>
    <lineage>
        <taxon>Bacteria</taxon>
        <taxon>Pseudomonadati</taxon>
        <taxon>Pseudomonadota</taxon>
        <taxon>Gammaproteobacteria</taxon>
        <taxon>Pseudomonadales</taxon>
        <taxon>Pseudomonadaceae</taxon>
        <taxon>Pseudomonas</taxon>
    </lineage>
</organism>
<evidence type="ECO:0000313" key="3">
    <source>
        <dbReference type="Proteomes" id="UP000183983"/>
    </source>
</evidence>
<dbReference type="Proteomes" id="UP000183983">
    <property type="component" value="Unassembled WGS sequence"/>
</dbReference>
<evidence type="ECO:0000313" key="2">
    <source>
        <dbReference type="EMBL" id="SHM82935.1"/>
    </source>
</evidence>
<sequence>MKHLNAHHNALSVTRPSFMQRCWRVHQKHTLLLPSQHHGGGIYPKTAQPGNNFAVTRYPEREHRLGERISDKKNSYQKQ</sequence>
<reference evidence="2 3" key="1">
    <citation type="submission" date="2016-11" db="EMBL/GenBank/DDBJ databases">
        <authorList>
            <person name="Jaros S."/>
            <person name="Januszkiewicz K."/>
            <person name="Wedrychowicz H."/>
        </authorList>
    </citation>
    <scope>NUCLEOTIDE SEQUENCE [LARGE SCALE GENOMIC DNA]</scope>
    <source>
        <strain evidence="2 3">LMG 26898</strain>
    </source>
</reference>
<dbReference type="EMBL" id="FRDA01000003">
    <property type="protein sequence ID" value="SHM82935.1"/>
    <property type="molecule type" value="Genomic_DNA"/>
</dbReference>
<evidence type="ECO:0000256" key="1">
    <source>
        <dbReference type="SAM" id="MobiDB-lite"/>
    </source>
</evidence>
<gene>
    <name evidence="2" type="ORF">SAMN05216593_103412</name>
</gene>
<feature type="region of interest" description="Disordered" evidence="1">
    <location>
        <begin position="60"/>
        <end position="79"/>
    </location>
</feature>
<accession>A0A1M7LYL1</accession>
<protein>
    <submittedName>
        <fullName evidence="2">Uncharacterized protein</fullName>
    </submittedName>
</protein>
<proteinExistence type="predicted"/>